<dbReference type="RefSeq" id="WP_201091123.1">
    <property type="nucleotide sequence ID" value="NZ_CP067393.1"/>
</dbReference>
<proteinExistence type="predicted"/>
<sequence>MALSDDPLLQRRNNQGLTRQLLNQSANLPKPSPEQLQQWNNEAKNYAYQADGLRGSFRKLLGMNPYTNNYPSASRIGTEIASIPPVQSSSTRQISDFEALGKNAVSPIPRTASSSVQNSEPTSVQGVTKQLINGVPTYSNVPNQDASGLGIIPSIRQNSPSVRDILQSAAATQIPAYNAGTQSTVIEDSTTGGYYQRKKADRANKKTIDRLNNRGKDNWQINRQAALDNSQLQNDSLSRRLLGSNIESAERVGGLERLLADFNATPQQRLAALQTRNLLASGAQKAQRNAVNVVTDEMPDSSKKQRVIVTDPSTGQEVSNIDWASANTEDYINEIAKRTGKSKEEIHKQLISGT</sequence>
<dbReference type="EMBL" id="CP067393">
    <property type="protein sequence ID" value="QQP85032.1"/>
    <property type="molecule type" value="Genomic_DNA"/>
</dbReference>
<evidence type="ECO:0000313" key="1">
    <source>
        <dbReference type="EMBL" id="QQP85032.1"/>
    </source>
</evidence>
<accession>A0A974NEK5</accession>
<protein>
    <submittedName>
        <fullName evidence="1">Uncharacterized protein</fullName>
    </submittedName>
</protein>
<dbReference type="AlphaFoldDB" id="A0A974NEK5"/>
<name>A0A974NEK5_9GAMM</name>
<dbReference type="KEGG" id="eaz:JHT90_11635"/>
<organism evidence="1 2">
    <name type="scientific">Entomomonas asaccharolytica</name>
    <dbReference type="NCBI Taxonomy" id="2785331"/>
    <lineage>
        <taxon>Bacteria</taxon>
        <taxon>Pseudomonadati</taxon>
        <taxon>Pseudomonadota</taxon>
        <taxon>Gammaproteobacteria</taxon>
        <taxon>Pseudomonadales</taxon>
        <taxon>Pseudomonadaceae</taxon>
        <taxon>Entomomonas</taxon>
    </lineage>
</organism>
<reference evidence="1 2" key="1">
    <citation type="submission" date="2021-01" db="EMBL/GenBank/DDBJ databases">
        <title>Entomomonas sp. F2A isolated from a house cricket (Acheta domesticus).</title>
        <authorList>
            <person name="Spergser J."/>
            <person name="Busse H.-J."/>
        </authorList>
    </citation>
    <scope>NUCLEOTIDE SEQUENCE [LARGE SCALE GENOMIC DNA]</scope>
    <source>
        <strain evidence="1 2">F2A</strain>
    </source>
</reference>
<gene>
    <name evidence="1" type="ORF">JHT90_11635</name>
</gene>
<dbReference type="Proteomes" id="UP000595278">
    <property type="component" value="Chromosome"/>
</dbReference>
<evidence type="ECO:0000313" key="2">
    <source>
        <dbReference type="Proteomes" id="UP000595278"/>
    </source>
</evidence>
<keyword evidence="2" id="KW-1185">Reference proteome</keyword>